<dbReference type="InParanoid" id="D3BAP3"/>
<comment type="similarity">
    <text evidence="1">Belongs to the universal ribosomal protein uS15 family.</text>
</comment>
<dbReference type="SUPFAM" id="SSF47060">
    <property type="entry name" value="S15/NS1 RNA-binding domain"/>
    <property type="match status" value="1"/>
</dbReference>
<organism evidence="4 5">
    <name type="scientific">Heterostelium pallidum (strain ATCC 26659 / Pp 5 / PN500)</name>
    <name type="common">Cellular slime mold</name>
    <name type="synonym">Polysphondylium pallidum</name>
    <dbReference type="NCBI Taxonomy" id="670386"/>
    <lineage>
        <taxon>Eukaryota</taxon>
        <taxon>Amoebozoa</taxon>
        <taxon>Evosea</taxon>
        <taxon>Eumycetozoa</taxon>
        <taxon>Dictyostelia</taxon>
        <taxon>Acytosteliales</taxon>
        <taxon>Acytosteliaceae</taxon>
        <taxon>Heterostelium</taxon>
    </lineage>
</organism>
<dbReference type="Pfam" id="PF00312">
    <property type="entry name" value="Ribosomal_S15"/>
    <property type="match status" value="1"/>
</dbReference>
<dbReference type="InterPro" id="IPR005290">
    <property type="entry name" value="Ribosomal_uS15_bac-type"/>
</dbReference>
<sequence length="548" mass="63895">MMINILKRSNITKQLIESNKSAILNSFRYYSSSSNNNNGNKVGFENLKDFTDQFKNPKPFDYSQPIDYGFISKELNLPISEKGINLDKNQLASLGIDMDLSTAENHQGLIQLERLLRTPEGKSYLNLLIADIKSSFNIESEEQMKIRVKQLTDEYSLKLGDNVKIDQFIKENPDQTKLSAHQRDIVNDYIERHPYIKHIRQTALIMDLVDLVEVYNKSDSQTFQAEFDKKFLIKGQDNAELSRESEKNLRDQQFVGQEEVDDDQLFAESTDKQKAQDNILRMIKSDQLPAYLDQLFLSAQQTLVPKSAEQMEREATDPMFNELRAIEADFNEPLFPDADLVKPVEMQEQAKDPKSFLKYYQLYPAKVRKWIDYTHTPLGFYTGLGVWYNFPEWYSKNFPAMKPEQIVTEESVSSKFEEKELPEDLREVYRFGVTKEEAEILHPKLRDFLSFRNASQGEVNAYRRQVCIQKFGNDKNDTGSTSVQIAIFTERINYLEAHIQKNNKDNVAKRRLSLLQSKRKSMINYLKSKNVEEYFRVTKDLKIRNSIL</sequence>
<dbReference type="PANTHER" id="PTHR23321">
    <property type="entry name" value="RIBOSOMAL PROTEIN S15, BACTERIAL AND ORGANELLAR"/>
    <property type="match status" value="1"/>
</dbReference>
<dbReference type="Proteomes" id="UP000001396">
    <property type="component" value="Unassembled WGS sequence"/>
</dbReference>
<dbReference type="GO" id="GO:0006412">
    <property type="term" value="P:translation"/>
    <property type="evidence" value="ECO:0007669"/>
    <property type="project" value="InterPro"/>
</dbReference>
<dbReference type="InterPro" id="IPR000589">
    <property type="entry name" value="Ribosomal_uS15"/>
</dbReference>
<protein>
    <recommendedName>
        <fullName evidence="6">Ribosomal protein S15</fullName>
    </recommendedName>
</protein>
<dbReference type="GO" id="GO:0005737">
    <property type="term" value="C:cytoplasm"/>
    <property type="evidence" value="ECO:0007669"/>
    <property type="project" value="UniProtKB-ARBA"/>
</dbReference>
<dbReference type="OMA" id="WYNLPTW"/>
<dbReference type="PANTHER" id="PTHR23321:SF26">
    <property type="entry name" value="SMALL RIBOSOMAL SUBUNIT PROTEIN US15M"/>
    <property type="match status" value="1"/>
</dbReference>
<name>D3BAP3_HETP5</name>
<dbReference type="PROSITE" id="PS00362">
    <property type="entry name" value="RIBOSOMAL_S15"/>
    <property type="match status" value="1"/>
</dbReference>
<evidence type="ECO:0000313" key="5">
    <source>
        <dbReference type="Proteomes" id="UP000001396"/>
    </source>
</evidence>
<comment type="caution">
    <text evidence="4">The sequence shown here is derived from an EMBL/GenBank/DDBJ whole genome shotgun (WGS) entry which is preliminary data.</text>
</comment>
<evidence type="ECO:0000313" key="4">
    <source>
        <dbReference type="EMBL" id="EFA81630.1"/>
    </source>
</evidence>
<proteinExistence type="inferred from homology"/>
<keyword evidence="5" id="KW-1185">Reference proteome</keyword>
<dbReference type="CDD" id="cd00677">
    <property type="entry name" value="S15_NS1_EPRS_RNA-bind"/>
    <property type="match status" value="1"/>
</dbReference>
<dbReference type="RefSeq" id="XP_020433747.1">
    <property type="nucleotide sequence ID" value="XM_020576498.1"/>
</dbReference>
<evidence type="ECO:0008006" key="6">
    <source>
        <dbReference type="Google" id="ProtNLM"/>
    </source>
</evidence>
<keyword evidence="2" id="KW-0689">Ribosomal protein</keyword>
<dbReference type="InterPro" id="IPR009068">
    <property type="entry name" value="uS15_NS1_RNA-bd_sf"/>
</dbReference>
<dbReference type="GeneID" id="31361105"/>
<dbReference type="AlphaFoldDB" id="D3BAP3"/>
<dbReference type="EMBL" id="ADBJ01000025">
    <property type="protein sequence ID" value="EFA81630.1"/>
    <property type="molecule type" value="Genomic_DNA"/>
</dbReference>
<dbReference type="HAMAP" id="MF_01343_B">
    <property type="entry name" value="Ribosomal_uS15_B"/>
    <property type="match status" value="1"/>
</dbReference>
<dbReference type="SMART" id="SM01387">
    <property type="entry name" value="Ribosomal_S15"/>
    <property type="match status" value="1"/>
</dbReference>
<dbReference type="GO" id="GO:0003735">
    <property type="term" value="F:structural constituent of ribosome"/>
    <property type="evidence" value="ECO:0007669"/>
    <property type="project" value="InterPro"/>
</dbReference>
<dbReference type="GO" id="GO:1990904">
    <property type="term" value="C:ribonucleoprotein complex"/>
    <property type="evidence" value="ECO:0007669"/>
    <property type="project" value="UniProtKB-KW"/>
</dbReference>
<reference evidence="4 5" key="1">
    <citation type="journal article" date="2011" name="Genome Res.">
        <title>Phylogeny-wide analysis of social amoeba genomes highlights ancient origins for complex intercellular communication.</title>
        <authorList>
            <person name="Heidel A.J."/>
            <person name="Lawal H.M."/>
            <person name="Felder M."/>
            <person name="Schilde C."/>
            <person name="Helps N.R."/>
            <person name="Tunggal B."/>
            <person name="Rivero F."/>
            <person name="John U."/>
            <person name="Schleicher M."/>
            <person name="Eichinger L."/>
            <person name="Platzer M."/>
            <person name="Noegel A.A."/>
            <person name="Schaap P."/>
            <person name="Gloeckner G."/>
        </authorList>
    </citation>
    <scope>NUCLEOTIDE SEQUENCE [LARGE SCALE GENOMIC DNA]</scope>
    <source>
        <strain evidence="5">ATCC 26659 / Pp 5 / PN500</strain>
    </source>
</reference>
<evidence type="ECO:0000256" key="2">
    <source>
        <dbReference type="ARBA" id="ARBA00022980"/>
    </source>
</evidence>
<dbReference type="STRING" id="670386.D3BAP3"/>
<evidence type="ECO:0000256" key="1">
    <source>
        <dbReference type="ARBA" id="ARBA00008434"/>
    </source>
</evidence>
<keyword evidence="3" id="KW-0687">Ribonucleoprotein</keyword>
<gene>
    <name evidence="4" type="ORF">PPL_05621</name>
</gene>
<dbReference type="Gene3D" id="1.10.287.10">
    <property type="entry name" value="S15/NS1, RNA-binding"/>
    <property type="match status" value="1"/>
</dbReference>
<dbReference type="GO" id="GO:0005840">
    <property type="term" value="C:ribosome"/>
    <property type="evidence" value="ECO:0007669"/>
    <property type="project" value="UniProtKB-KW"/>
</dbReference>
<dbReference type="NCBIfam" id="TIGR00952">
    <property type="entry name" value="S15_bact"/>
    <property type="match status" value="1"/>
</dbReference>
<accession>D3BAP3</accession>
<evidence type="ECO:0000256" key="3">
    <source>
        <dbReference type="ARBA" id="ARBA00023274"/>
    </source>
</evidence>